<keyword evidence="1" id="KW-1185">Reference proteome</keyword>
<protein>
    <submittedName>
        <fullName evidence="2">Uncharacterized protein LOC114437615 isoform X1</fullName>
    </submittedName>
</protein>
<evidence type="ECO:0000313" key="2">
    <source>
        <dbReference type="RefSeq" id="XP_028264219.1"/>
    </source>
</evidence>
<dbReference type="AlphaFoldDB" id="A0A6P7IT89"/>
<reference evidence="2" key="1">
    <citation type="submission" date="2025-08" db="UniProtKB">
        <authorList>
            <consortium name="RefSeq"/>
        </authorList>
    </citation>
    <scope>IDENTIFICATION</scope>
</reference>
<organism evidence="1 2">
    <name type="scientific">Parambassis ranga</name>
    <name type="common">Indian glassy fish</name>
    <dbReference type="NCBI Taxonomy" id="210632"/>
    <lineage>
        <taxon>Eukaryota</taxon>
        <taxon>Metazoa</taxon>
        <taxon>Chordata</taxon>
        <taxon>Craniata</taxon>
        <taxon>Vertebrata</taxon>
        <taxon>Euteleostomi</taxon>
        <taxon>Actinopterygii</taxon>
        <taxon>Neopterygii</taxon>
        <taxon>Teleostei</taxon>
        <taxon>Neoteleostei</taxon>
        <taxon>Acanthomorphata</taxon>
        <taxon>Ovalentaria</taxon>
        <taxon>Ambassidae</taxon>
        <taxon>Parambassis</taxon>
    </lineage>
</organism>
<gene>
    <name evidence="2" type="primary">LOC114437615</name>
</gene>
<dbReference type="RefSeq" id="XP_028264219.1">
    <property type="nucleotide sequence ID" value="XM_028408418.1"/>
</dbReference>
<dbReference type="OrthoDB" id="4713066at2759"/>
<dbReference type="Proteomes" id="UP000515145">
    <property type="component" value="Chromosome 6"/>
</dbReference>
<accession>A0A6P7IT89</accession>
<name>A0A6P7IT89_9TELE</name>
<dbReference type="GeneID" id="114437615"/>
<evidence type="ECO:0000313" key="1">
    <source>
        <dbReference type="Proteomes" id="UP000515145"/>
    </source>
</evidence>
<sequence>MSSLKPTRRCLSRGDVLSHWRSSSSAYSSSKTGASSCSKCKTSYRRQGRAFHQRPVRTVMSCVSWMLFRKSWRSCCLKRRSWRNKKGAPTTQQTEITRNTPICTNVRRPMEVFTCCLLCRCTGRVKPSRRQAPSFQVWNPPALYTPQTCLSAFKLSPSLSPFFGDIVKSLGRIEALTQCPSCGEVVVTETRRKVGEVCGRLLFNPAFLKAPEEHPPPLP</sequence>
<dbReference type="InParanoid" id="A0A6P7IT89"/>
<proteinExistence type="predicted"/>